<dbReference type="EMBL" id="ML143452">
    <property type="protein sequence ID" value="TBU26016.1"/>
    <property type="molecule type" value="Genomic_DNA"/>
</dbReference>
<dbReference type="AlphaFoldDB" id="A0A4Q9MJA8"/>
<evidence type="ECO:0000256" key="2">
    <source>
        <dbReference type="SAM" id="Phobius"/>
    </source>
</evidence>
<dbReference type="Proteomes" id="UP000292957">
    <property type="component" value="Unassembled WGS sequence"/>
</dbReference>
<evidence type="ECO:0000256" key="1">
    <source>
        <dbReference type="SAM" id="MobiDB-lite"/>
    </source>
</evidence>
<feature type="compositionally biased region" description="Low complexity" evidence="1">
    <location>
        <begin position="162"/>
        <end position="171"/>
    </location>
</feature>
<feature type="compositionally biased region" description="Basic residues" evidence="1">
    <location>
        <begin position="201"/>
        <end position="215"/>
    </location>
</feature>
<keyword evidence="2" id="KW-0472">Membrane</keyword>
<evidence type="ECO:0000313" key="3">
    <source>
        <dbReference type="EMBL" id="TBU26016.1"/>
    </source>
</evidence>
<feature type="transmembrane region" description="Helical" evidence="2">
    <location>
        <begin position="107"/>
        <end position="130"/>
    </location>
</feature>
<name>A0A4Q9MJA8_9APHY</name>
<dbReference type="OrthoDB" id="3261666at2759"/>
<evidence type="ECO:0008006" key="4">
    <source>
        <dbReference type="Google" id="ProtNLM"/>
    </source>
</evidence>
<gene>
    <name evidence="3" type="ORF">BD311DRAFT_465501</name>
</gene>
<reference evidence="3" key="1">
    <citation type="submission" date="2019-01" db="EMBL/GenBank/DDBJ databases">
        <title>Draft genome sequences of three monokaryotic isolates of the white-rot basidiomycete fungus Dichomitus squalens.</title>
        <authorList>
            <consortium name="DOE Joint Genome Institute"/>
            <person name="Lopez S.C."/>
            <person name="Andreopoulos B."/>
            <person name="Pangilinan J."/>
            <person name="Lipzen A."/>
            <person name="Riley R."/>
            <person name="Ahrendt S."/>
            <person name="Ng V."/>
            <person name="Barry K."/>
            <person name="Daum C."/>
            <person name="Grigoriev I.V."/>
            <person name="Hilden K.S."/>
            <person name="Makela M.R."/>
            <person name="de Vries R.P."/>
        </authorList>
    </citation>
    <scope>NUCLEOTIDE SEQUENCE [LARGE SCALE GENOMIC DNA]</scope>
    <source>
        <strain evidence="3">OM18370.1</strain>
    </source>
</reference>
<feature type="compositionally biased region" description="Polar residues" evidence="1">
    <location>
        <begin position="1"/>
        <end position="10"/>
    </location>
</feature>
<accession>A0A4Q9MJA8</accession>
<feature type="region of interest" description="Disordered" evidence="1">
    <location>
        <begin position="201"/>
        <end position="225"/>
    </location>
</feature>
<feature type="region of interest" description="Disordered" evidence="1">
    <location>
        <begin position="1"/>
        <end position="21"/>
    </location>
</feature>
<sequence length="225" mass="24468">MSQFGDSMVSQGGIPNAPHPLQPPMVPIAPVFARPSTATSRDVKFAATPIMRGETEDTVLRPRGAQGDDFWRRFSMVAKEDMATPPGQKQSMWLRKTQNGTTRMSRWVWFVGLILLLIVAGAIGLGWWVAHNNTTHTAPKAIGGSADEKSIESASSAAAAHLATSSSTSLHVSPTNTVARRADEPIPTSVVYPVHARSPNSHHVHVLRTHHRGRRSSPVNRNTTY</sequence>
<feature type="region of interest" description="Disordered" evidence="1">
    <location>
        <begin position="162"/>
        <end position="184"/>
    </location>
</feature>
<proteinExistence type="predicted"/>
<protein>
    <recommendedName>
        <fullName evidence="4">Transmembrane protein</fullName>
    </recommendedName>
</protein>
<keyword evidence="2" id="KW-0812">Transmembrane</keyword>
<organism evidence="3">
    <name type="scientific">Dichomitus squalens</name>
    <dbReference type="NCBI Taxonomy" id="114155"/>
    <lineage>
        <taxon>Eukaryota</taxon>
        <taxon>Fungi</taxon>
        <taxon>Dikarya</taxon>
        <taxon>Basidiomycota</taxon>
        <taxon>Agaricomycotina</taxon>
        <taxon>Agaricomycetes</taxon>
        <taxon>Polyporales</taxon>
        <taxon>Polyporaceae</taxon>
        <taxon>Dichomitus</taxon>
    </lineage>
</organism>
<keyword evidence="2" id="KW-1133">Transmembrane helix</keyword>